<keyword evidence="8" id="KW-1133">Transmembrane helix</keyword>
<comment type="similarity">
    <text evidence="1">Belongs to the interleukin-1 receptor family.</text>
</comment>
<dbReference type="Pfam" id="PF01582">
    <property type="entry name" value="TIR"/>
    <property type="match status" value="1"/>
</dbReference>
<evidence type="ECO:0000256" key="9">
    <source>
        <dbReference type="SAM" id="SignalP"/>
    </source>
</evidence>
<dbReference type="InterPro" id="IPR015621">
    <property type="entry name" value="IL-1_rcpt_fam"/>
</dbReference>
<evidence type="ECO:0000259" key="10">
    <source>
        <dbReference type="PROSITE" id="PS50104"/>
    </source>
</evidence>
<dbReference type="Gene3D" id="2.60.40.10">
    <property type="entry name" value="Immunoglobulins"/>
    <property type="match status" value="3"/>
</dbReference>
<feature type="chain" id="PRO_5042861918" description="TIR domain-containing protein" evidence="9">
    <location>
        <begin position="24"/>
        <end position="613"/>
    </location>
</feature>
<evidence type="ECO:0000256" key="3">
    <source>
        <dbReference type="ARBA" id="ARBA00023027"/>
    </source>
</evidence>
<dbReference type="SUPFAM" id="SSF48726">
    <property type="entry name" value="Immunoglobulin"/>
    <property type="match status" value="1"/>
</dbReference>
<dbReference type="SMART" id="SM00255">
    <property type="entry name" value="TIR"/>
    <property type="match status" value="1"/>
</dbReference>
<evidence type="ECO:0000256" key="2">
    <source>
        <dbReference type="ARBA" id="ARBA00022801"/>
    </source>
</evidence>
<keyword evidence="8" id="KW-0812">Transmembrane</keyword>
<dbReference type="GO" id="GO:0007165">
    <property type="term" value="P:signal transduction"/>
    <property type="evidence" value="ECO:0007669"/>
    <property type="project" value="InterPro"/>
</dbReference>
<dbReference type="PROSITE" id="PS50104">
    <property type="entry name" value="TIR"/>
    <property type="match status" value="1"/>
</dbReference>
<proteinExistence type="inferred from homology"/>
<dbReference type="PANTHER" id="PTHR11890:SF26">
    <property type="entry name" value="INTERLEUKIN-1 RECEPTOR TYPE 1"/>
    <property type="match status" value="1"/>
</dbReference>
<keyword evidence="9" id="KW-0732">Signal</keyword>
<keyword evidence="5" id="KW-0325">Glycoprotein</keyword>
<dbReference type="InterPro" id="IPR003599">
    <property type="entry name" value="Ig_sub"/>
</dbReference>
<dbReference type="InterPro" id="IPR007110">
    <property type="entry name" value="Ig-like_dom"/>
</dbReference>
<dbReference type="GO" id="GO:0016787">
    <property type="term" value="F:hydrolase activity"/>
    <property type="evidence" value="ECO:0007669"/>
    <property type="project" value="UniProtKB-KW"/>
</dbReference>
<reference evidence="12" key="3">
    <citation type="submission" date="2025-09" db="UniProtKB">
        <authorList>
            <consortium name="Ensembl"/>
        </authorList>
    </citation>
    <scope>IDENTIFICATION</scope>
</reference>
<reference evidence="12" key="2">
    <citation type="submission" date="2025-08" db="UniProtKB">
        <authorList>
            <consortium name="Ensembl"/>
        </authorList>
    </citation>
    <scope>IDENTIFICATION</scope>
</reference>
<sequence length="613" mass="68033">MQASRLLLLVLVVGATSEPSGSAEELCDPSDVEHRYLSVGEALYYVPFFQRSTEESQKQNLTWTRRTRDKEEDVPTEENQSLYSRGNAFFLFSAEPNDSGSYTATGYSPSGEQFVYCAEIEVLKVNDEKLLYGKIENSDQNKRIECPEPIIFTCKQLRGDFSWRNGSKSITDQHGSELRITAAGEADEGVYTCVCSWTHGGVEYKSLGSTRLQLGEGTQHRDPEIIFPTNKQQFAEKGVGIKLNCSIACGSNVDQNDCRANWHRDGVLLSQVPGYIQTIETVPEDRARNTIFKAVLTIDKVSAEDFNVVFVCKGAGRFQSVNATLTLKRRGRYELCGTRPLVRGGHRGSSGVCLAESVIPLVVGGVCALFLCVFAAALVKWFAIDIVLFFRPCFQFSRCNKDGRMFDAYVVYQTQSEDKVAEVALTQFIAQILPSVLEEKCGYRLFIHGRDDTPGEDRLELVEGRMKQSRRLMVILPPGSGPESESAVSLQPPVIGGYDWQVGLHHALLQREMSVILVQLGDVGPRGYSHLPAGLQHLILKSAPVRWREEAPGAASGSSRFWKRVRYLMPATPAKRCPPSAVIEPWRAPAGLPGLMRNGACAKREAPTQCFFF</sequence>
<evidence type="ECO:0000256" key="6">
    <source>
        <dbReference type="ARBA" id="ARBA00023319"/>
    </source>
</evidence>
<evidence type="ECO:0000256" key="1">
    <source>
        <dbReference type="ARBA" id="ARBA00009752"/>
    </source>
</evidence>
<dbReference type="Gene3D" id="3.40.50.10140">
    <property type="entry name" value="Toll/interleukin-1 receptor homology (TIR) domain"/>
    <property type="match status" value="1"/>
</dbReference>
<evidence type="ECO:0008006" key="14">
    <source>
        <dbReference type="Google" id="ProtNLM"/>
    </source>
</evidence>
<dbReference type="InterPro" id="IPR036179">
    <property type="entry name" value="Ig-like_dom_sf"/>
</dbReference>
<keyword evidence="8" id="KW-0472">Membrane</keyword>
<dbReference type="InterPro" id="IPR013783">
    <property type="entry name" value="Ig-like_fold"/>
</dbReference>
<feature type="domain" description="TIR" evidence="10">
    <location>
        <begin position="404"/>
        <end position="569"/>
    </location>
</feature>
<feature type="region of interest" description="Disordered" evidence="7">
    <location>
        <begin position="59"/>
        <end position="78"/>
    </location>
</feature>
<protein>
    <recommendedName>
        <fullName evidence="14">TIR domain-containing protein</fullName>
    </recommendedName>
</protein>
<evidence type="ECO:0000256" key="5">
    <source>
        <dbReference type="ARBA" id="ARBA00023180"/>
    </source>
</evidence>
<feature type="transmembrane region" description="Helical" evidence="8">
    <location>
        <begin position="358"/>
        <end position="382"/>
    </location>
</feature>
<keyword evidence="13" id="KW-1185">Reference proteome</keyword>
<evidence type="ECO:0000256" key="4">
    <source>
        <dbReference type="ARBA" id="ARBA00023157"/>
    </source>
</evidence>
<evidence type="ECO:0000313" key="13">
    <source>
        <dbReference type="Proteomes" id="UP000007635"/>
    </source>
</evidence>
<accession>A0AAQ4P8B3</accession>
<organism evidence="12 13">
    <name type="scientific">Gasterosteus aculeatus aculeatus</name>
    <name type="common">three-spined stickleback</name>
    <dbReference type="NCBI Taxonomy" id="481459"/>
    <lineage>
        <taxon>Eukaryota</taxon>
        <taxon>Metazoa</taxon>
        <taxon>Chordata</taxon>
        <taxon>Craniata</taxon>
        <taxon>Vertebrata</taxon>
        <taxon>Euteleostomi</taxon>
        <taxon>Actinopterygii</taxon>
        <taxon>Neopterygii</taxon>
        <taxon>Teleostei</taxon>
        <taxon>Neoteleostei</taxon>
        <taxon>Acanthomorphata</taxon>
        <taxon>Eupercaria</taxon>
        <taxon>Perciformes</taxon>
        <taxon>Cottioidei</taxon>
        <taxon>Gasterosteales</taxon>
        <taxon>Gasterosteidae</taxon>
        <taxon>Gasterosteus</taxon>
    </lineage>
</organism>
<feature type="signal peptide" evidence="9">
    <location>
        <begin position="1"/>
        <end position="23"/>
    </location>
</feature>
<keyword evidence="4" id="KW-1015">Disulfide bond</keyword>
<dbReference type="PANTHER" id="PTHR11890">
    <property type="entry name" value="INTERLEUKIN-1 RECEPTOR FAMILY MEMBER"/>
    <property type="match status" value="1"/>
</dbReference>
<dbReference type="Ensembl" id="ENSGACT00000048291.1">
    <property type="protein sequence ID" value="ENSGACP00000034178.1"/>
    <property type="gene ID" value="ENSGACG00000001334.2"/>
</dbReference>
<dbReference type="AlphaFoldDB" id="A0AAQ4P8B3"/>
<dbReference type="InterPro" id="IPR000157">
    <property type="entry name" value="TIR_dom"/>
</dbReference>
<dbReference type="PROSITE" id="PS50835">
    <property type="entry name" value="IG_LIKE"/>
    <property type="match status" value="1"/>
</dbReference>
<evidence type="ECO:0000313" key="12">
    <source>
        <dbReference type="Ensembl" id="ENSGACP00000034178.1"/>
    </source>
</evidence>
<dbReference type="SUPFAM" id="SSF52200">
    <property type="entry name" value="Toll/Interleukin receptor TIR domain"/>
    <property type="match status" value="1"/>
</dbReference>
<dbReference type="InterPro" id="IPR035897">
    <property type="entry name" value="Toll_tir_struct_dom_sf"/>
</dbReference>
<keyword evidence="3" id="KW-0520">NAD</keyword>
<dbReference type="GeneTree" id="ENSGT01090000259985"/>
<reference evidence="12 13" key="1">
    <citation type="journal article" date="2021" name="G3 (Bethesda)">
        <title>Improved contiguity of the threespine stickleback genome using long-read sequencing.</title>
        <authorList>
            <person name="Nath S."/>
            <person name="Shaw D.E."/>
            <person name="White M.A."/>
        </authorList>
    </citation>
    <scope>NUCLEOTIDE SEQUENCE [LARGE SCALE GENOMIC DNA]</scope>
    <source>
        <strain evidence="12 13">Lake Benthic</strain>
    </source>
</reference>
<keyword evidence="2" id="KW-0378">Hydrolase</keyword>
<evidence type="ECO:0000256" key="8">
    <source>
        <dbReference type="SAM" id="Phobius"/>
    </source>
</evidence>
<dbReference type="SMART" id="SM00409">
    <property type="entry name" value="IG"/>
    <property type="match status" value="3"/>
</dbReference>
<keyword evidence="6" id="KW-0393">Immunoglobulin domain</keyword>
<evidence type="ECO:0000256" key="7">
    <source>
        <dbReference type="SAM" id="MobiDB-lite"/>
    </source>
</evidence>
<dbReference type="Proteomes" id="UP000007635">
    <property type="component" value="Chromosome XVI"/>
</dbReference>
<evidence type="ECO:0000259" key="11">
    <source>
        <dbReference type="PROSITE" id="PS50835"/>
    </source>
</evidence>
<feature type="domain" description="Ig-like" evidence="11">
    <location>
        <begin position="223"/>
        <end position="326"/>
    </location>
</feature>
<dbReference type="PRINTS" id="PR01537">
    <property type="entry name" value="INTRLKN1R1F"/>
</dbReference>
<name>A0AAQ4P8B3_GASAC</name>